<dbReference type="InterPro" id="IPR045391">
    <property type="entry name" value="DUF6520"/>
</dbReference>
<accession>A0A2W7QPP2</accession>
<organism evidence="2 4">
    <name type="scientific">Algoriphagus ratkowskyi</name>
    <dbReference type="NCBI Taxonomy" id="57028"/>
    <lineage>
        <taxon>Bacteria</taxon>
        <taxon>Pseudomonadati</taxon>
        <taxon>Bacteroidota</taxon>
        <taxon>Cytophagia</taxon>
        <taxon>Cytophagales</taxon>
        <taxon>Cyclobacteriaceae</taxon>
        <taxon>Algoriphagus</taxon>
    </lineage>
</organism>
<dbReference type="EMBL" id="QKZU01000026">
    <property type="protein sequence ID" value="PZX49961.1"/>
    <property type="molecule type" value="Genomic_DNA"/>
</dbReference>
<evidence type="ECO:0000256" key="1">
    <source>
        <dbReference type="SAM" id="SignalP"/>
    </source>
</evidence>
<keyword evidence="1" id="KW-0732">Signal</keyword>
<evidence type="ECO:0000313" key="2">
    <source>
        <dbReference type="EMBL" id="PZX49961.1"/>
    </source>
</evidence>
<reference evidence="2 4" key="1">
    <citation type="submission" date="2018-06" db="EMBL/GenBank/DDBJ databases">
        <title>Genomic Encyclopedia of Archaeal and Bacterial Type Strains, Phase II (KMG-II): from individual species to whole genera.</title>
        <authorList>
            <person name="Goeker M."/>
        </authorList>
    </citation>
    <scope>NUCLEOTIDE SEQUENCE [LARGE SCALE GENOMIC DNA]</scope>
    <source>
        <strain evidence="2 4">DSM 22686</strain>
    </source>
</reference>
<feature type="signal peptide" evidence="1">
    <location>
        <begin position="1"/>
        <end position="22"/>
    </location>
</feature>
<protein>
    <submittedName>
        <fullName evidence="2">Uncharacterized protein</fullName>
    </submittedName>
</protein>
<dbReference type="AlphaFoldDB" id="A0A2W7QPP2"/>
<sequence length="85" mass="9493">MNTLIKRLPLFAFVLAAFAAFAFSSPDLEEPRYATMDDGETWIQVNDQTNPVNYNCNLGTEICLYSQPDLAHPVGSPNKEFVLIP</sequence>
<dbReference type="Pfam" id="PF20130">
    <property type="entry name" value="DUF6520"/>
    <property type="match status" value="1"/>
</dbReference>
<feature type="chain" id="PRO_5016035909" evidence="1">
    <location>
        <begin position="23"/>
        <end position="85"/>
    </location>
</feature>
<dbReference type="EMBL" id="VORV01000024">
    <property type="protein sequence ID" value="TXD75530.1"/>
    <property type="molecule type" value="Genomic_DNA"/>
</dbReference>
<name>A0A2W7QPP2_9BACT</name>
<evidence type="ECO:0000313" key="3">
    <source>
        <dbReference type="EMBL" id="TXD75530.1"/>
    </source>
</evidence>
<gene>
    <name evidence="3" type="ORF">ESW18_20170</name>
    <name evidence="2" type="ORF">LV84_04151</name>
</gene>
<dbReference type="Proteomes" id="UP000249115">
    <property type="component" value="Unassembled WGS sequence"/>
</dbReference>
<keyword evidence="5" id="KW-1185">Reference proteome</keyword>
<reference evidence="3 5" key="2">
    <citation type="submission" date="2019-08" db="EMBL/GenBank/DDBJ databases">
        <title>Genome of Algoriphagus ratkowskyi IC026.</title>
        <authorList>
            <person name="Bowman J.P."/>
        </authorList>
    </citation>
    <scope>NUCLEOTIDE SEQUENCE [LARGE SCALE GENOMIC DNA]</scope>
    <source>
        <strain evidence="3 5">IC026</strain>
    </source>
</reference>
<evidence type="ECO:0000313" key="4">
    <source>
        <dbReference type="Proteomes" id="UP000249115"/>
    </source>
</evidence>
<comment type="caution">
    <text evidence="2">The sequence shown here is derived from an EMBL/GenBank/DDBJ whole genome shotgun (WGS) entry which is preliminary data.</text>
</comment>
<dbReference type="Proteomes" id="UP000321927">
    <property type="component" value="Unassembled WGS sequence"/>
</dbReference>
<proteinExistence type="predicted"/>
<evidence type="ECO:0000313" key="5">
    <source>
        <dbReference type="Proteomes" id="UP000321927"/>
    </source>
</evidence>
<dbReference type="OrthoDB" id="828125at2"/>
<dbReference type="RefSeq" id="WP_086503320.1">
    <property type="nucleotide sequence ID" value="NZ_MSSV01000034.1"/>
</dbReference>